<dbReference type="EMBL" id="ATDT01000032">
    <property type="protein sequence ID" value="EPF14925.1"/>
    <property type="molecule type" value="Genomic_DNA"/>
</dbReference>
<name>S3IPC6_9ENTR</name>
<evidence type="ECO:0008006" key="3">
    <source>
        <dbReference type="Google" id="ProtNLM"/>
    </source>
</evidence>
<evidence type="ECO:0000313" key="2">
    <source>
        <dbReference type="Proteomes" id="UP000014585"/>
    </source>
</evidence>
<protein>
    <recommendedName>
        <fullName evidence="3">Phage protein</fullName>
    </recommendedName>
</protein>
<reference evidence="1 2" key="1">
    <citation type="submission" date="2013-04" db="EMBL/GenBank/DDBJ databases">
        <authorList>
            <person name="Weinstock G."/>
            <person name="Sodergren E."/>
            <person name="Lobos E.A."/>
            <person name="Fulton L."/>
            <person name="Fulton R."/>
            <person name="Courtney L."/>
            <person name="Fronick C."/>
            <person name="O'Laughlin M."/>
            <person name="Godfrey J."/>
            <person name="Wilson R.M."/>
            <person name="Miner T."/>
            <person name="Farmer C."/>
            <person name="Delehaunty K."/>
            <person name="Cordes M."/>
            <person name="Minx P."/>
            <person name="Tomlinson C."/>
            <person name="Chen J."/>
            <person name="Wollam A."/>
            <person name="Pepin K.H."/>
            <person name="Palsikar V.B."/>
            <person name="Zhang X."/>
            <person name="Suruliraj S."/>
            <person name="Perna N.T."/>
            <person name="Plunkett G."/>
            <person name="Warren W."/>
            <person name="Mitreva M."/>
            <person name="Mardis E.R."/>
            <person name="Wilson R.K."/>
        </authorList>
    </citation>
    <scope>NUCLEOTIDE SEQUENCE [LARGE SCALE GENOMIC DNA]</scope>
    <source>
        <strain evidence="1 2">DSM 4568</strain>
    </source>
</reference>
<dbReference type="PATRIC" id="fig|566551.4.peg.3277"/>
<dbReference type="InterPro" id="IPR024406">
    <property type="entry name" value="TAC-10"/>
</dbReference>
<dbReference type="STRING" id="566551.HMPREF0201_03592"/>
<dbReference type="Proteomes" id="UP000014585">
    <property type="component" value="Unassembled WGS sequence"/>
</dbReference>
<comment type="caution">
    <text evidence="1">The sequence shown here is derived from an EMBL/GenBank/DDBJ whole genome shotgun (WGS) entry which is preliminary data.</text>
</comment>
<dbReference type="Pfam" id="PF10963">
    <property type="entry name" value="Phage_TAC_10"/>
    <property type="match status" value="1"/>
</dbReference>
<organism evidence="1 2">
    <name type="scientific">Cedecea davisae DSM 4568</name>
    <dbReference type="NCBI Taxonomy" id="566551"/>
    <lineage>
        <taxon>Bacteria</taxon>
        <taxon>Pseudomonadati</taxon>
        <taxon>Pseudomonadota</taxon>
        <taxon>Gammaproteobacteria</taxon>
        <taxon>Enterobacterales</taxon>
        <taxon>Enterobacteriaceae</taxon>
        <taxon>Cedecea</taxon>
    </lineage>
</organism>
<proteinExistence type="predicted"/>
<evidence type="ECO:0000313" key="1">
    <source>
        <dbReference type="EMBL" id="EPF14925.1"/>
    </source>
</evidence>
<accession>S3IPC6</accession>
<dbReference type="HOGENOM" id="CLU_174725_0_0_6"/>
<gene>
    <name evidence="1" type="ORF">HMPREF0201_03592</name>
</gene>
<dbReference type="AlphaFoldDB" id="S3IPC6"/>
<sequence length="98" mass="11052">MKFICEGKRTMSKEQIIVLGVAGTDLTFKPTMQDYNKFVNEMMPDNKIAPAHNYLRRIVDKESKEALNALLTKPGAALQLAAKVNDQFVPELEIEVKN</sequence>